<evidence type="ECO:0000313" key="2">
    <source>
        <dbReference type="EMBL" id="EYU24618.1"/>
    </source>
</evidence>
<reference evidence="2 3" key="1">
    <citation type="journal article" date="2013" name="Proc. Natl. Acad. Sci. U.S.A.">
        <title>Fine-scale variation in meiotic recombination in Mimulus inferred from population shotgun sequencing.</title>
        <authorList>
            <person name="Hellsten U."/>
            <person name="Wright K.M."/>
            <person name="Jenkins J."/>
            <person name="Shu S."/>
            <person name="Yuan Y."/>
            <person name="Wessler S.R."/>
            <person name="Schmutz J."/>
            <person name="Willis J.H."/>
            <person name="Rokhsar D.S."/>
        </authorList>
    </citation>
    <scope>NUCLEOTIDE SEQUENCE [LARGE SCALE GENOMIC DNA]</scope>
    <source>
        <strain evidence="3">cv. DUN x IM62</strain>
    </source>
</reference>
<sequence length="83" mass="9869">MGVRAHSQNWIKDSQNYSNFSLSVLLLFVLLIVVLRSSSYSITSLLLRFQSNFFYRNFELIEPLFHLQKLWIRSCCCFFFGSF</sequence>
<keyword evidence="1" id="KW-1133">Transmembrane helix</keyword>
<feature type="transmembrane region" description="Helical" evidence="1">
    <location>
        <begin position="20"/>
        <end position="47"/>
    </location>
</feature>
<dbReference type="EMBL" id="KI632119">
    <property type="protein sequence ID" value="EYU24618.1"/>
    <property type="molecule type" value="Genomic_DNA"/>
</dbReference>
<dbReference type="AlphaFoldDB" id="A0A022QBI9"/>
<organism evidence="2 3">
    <name type="scientific">Erythranthe guttata</name>
    <name type="common">Yellow monkey flower</name>
    <name type="synonym">Mimulus guttatus</name>
    <dbReference type="NCBI Taxonomy" id="4155"/>
    <lineage>
        <taxon>Eukaryota</taxon>
        <taxon>Viridiplantae</taxon>
        <taxon>Streptophyta</taxon>
        <taxon>Embryophyta</taxon>
        <taxon>Tracheophyta</taxon>
        <taxon>Spermatophyta</taxon>
        <taxon>Magnoliopsida</taxon>
        <taxon>eudicotyledons</taxon>
        <taxon>Gunneridae</taxon>
        <taxon>Pentapetalae</taxon>
        <taxon>asterids</taxon>
        <taxon>lamiids</taxon>
        <taxon>Lamiales</taxon>
        <taxon>Phrymaceae</taxon>
        <taxon>Erythranthe</taxon>
    </lineage>
</organism>
<keyword evidence="1" id="KW-0812">Transmembrane</keyword>
<protein>
    <submittedName>
        <fullName evidence="2">Uncharacterized protein</fullName>
    </submittedName>
</protein>
<evidence type="ECO:0000313" key="3">
    <source>
        <dbReference type="Proteomes" id="UP000030748"/>
    </source>
</evidence>
<proteinExistence type="predicted"/>
<dbReference type="Proteomes" id="UP000030748">
    <property type="component" value="Unassembled WGS sequence"/>
</dbReference>
<gene>
    <name evidence="2" type="ORF">MIMGU_mgv1a017304mg</name>
</gene>
<name>A0A022QBI9_ERYGU</name>
<accession>A0A022QBI9</accession>
<evidence type="ECO:0000256" key="1">
    <source>
        <dbReference type="SAM" id="Phobius"/>
    </source>
</evidence>
<keyword evidence="3" id="KW-1185">Reference proteome</keyword>
<keyword evidence="1" id="KW-0472">Membrane</keyword>